<evidence type="ECO:0000313" key="6">
    <source>
        <dbReference type="Proteomes" id="UP000267841"/>
    </source>
</evidence>
<dbReference type="Proteomes" id="UP000267841">
    <property type="component" value="Unassembled WGS sequence"/>
</dbReference>
<comment type="similarity">
    <text evidence="2">Belongs to the SAM hydrolase / SAM-dependent halogenase family.</text>
</comment>
<proteinExistence type="inferred from homology"/>
<dbReference type="Pfam" id="PF20257">
    <property type="entry name" value="SAM_HAT_C"/>
    <property type="match status" value="1"/>
</dbReference>
<evidence type="ECO:0000259" key="3">
    <source>
        <dbReference type="Pfam" id="PF01887"/>
    </source>
</evidence>
<dbReference type="Pfam" id="PF01887">
    <property type="entry name" value="SAM_HAT_N"/>
    <property type="match status" value="1"/>
</dbReference>
<dbReference type="InterPro" id="IPR023228">
    <property type="entry name" value="SAM_OH_AdoTrfase_N_sf"/>
</dbReference>
<dbReference type="InterPro" id="IPR023227">
    <property type="entry name" value="SAM_OH_AdoTrfase_C_sf"/>
</dbReference>
<evidence type="ECO:0000259" key="4">
    <source>
        <dbReference type="Pfam" id="PF20257"/>
    </source>
</evidence>
<dbReference type="InterPro" id="IPR046470">
    <property type="entry name" value="SAM_HAT_C"/>
</dbReference>
<dbReference type="PIRSF" id="PIRSF006779">
    <property type="entry name" value="UCP006779"/>
    <property type="match status" value="1"/>
</dbReference>
<evidence type="ECO:0000256" key="1">
    <source>
        <dbReference type="ARBA" id="ARBA00022691"/>
    </source>
</evidence>
<comment type="caution">
    <text evidence="5">The sequence shown here is derived from an EMBL/GenBank/DDBJ whole genome shotgun (WGS) entry which is preliminary data.</text>
</comment>
<dbReference type="SUPFAM" id="SSF102522">
    <property type="entry name" value="Bacterial fluorinating enzyme, N-terminal domain"/>
    <property type="match status" value="1"/>
</dbReference>
<dbReference type="SUPFAM" id="SSF101852">
    <property type="entry name" value="Bacterial fluorinating enzyme, C-terminal domain"/>
    <property type="match status" value="1"/>
</dbReference>
<name>A0A497XSZ7_9AQUI</name>
<dbReference type="Gene3D" id="3.40.50.10790">
    <property type="entry name" value="S-adenosyl-l-methionine hydroxide adenosyltransferase, N-terminal"/>
    <property type="match status" value="1"/>
</dbReference>
<evidence type="ECO:0000256" key="2">
    <source>
        <dbReference type="ARBA" id="ARBA00024035"/>
    </source>
</evidence>
<dbReference type="EMBL" id="RCCJ01000001">
    <property type="protein sequence ID" value="RLJ71424.1"/>
    <property type="molecule type" value="Genomic_DNA"/>
</dbReference>
<reference evidence="5 6" key="1">
    <citation type="submission" date="2018-10" db="EMBL/GenBank/DDBJ databases">
        <title>Genomic Encyclopedia of Archaeal and Bacterial Type Strains, Phase II (KMG-II): from individual species to whole genera.</title>
        <authorList>
            <person name="Goeker M."/>
        </authorList>
    </citation>
    <scope>NUCLEOTIDE SEQUENCE [LARGE SCALE GENOMIC DNA]</scope>
    <source>
        <strain evidence="5 6">DSM 16510</strain>
    </source>
</reference>
<protein>
    <recommendedName>
        <fullName evidence="7">S-adenosyl-l-methionine hydroxide adenosyltransferase</fullName>
    </recommendedName>
</protein>
<evidence type="ECO:0008006" key="7">
    <source>
        <dbReference type="Google" id="ProtNLM"/>
    </source>
</evidence>
<gene>
    <name evidence="5" type="ORF">BCF55_1726</name>
</gene>
<dbReference type="AlphaFoldDB" id="A0A497XSZ7"/>
<dbReference type="InterPro" id="IPR002747">
    <property type="entry name" value="SAM_OH_AdoTrfase"/>
</dbReference>
<dbReference type="InterPro" id="IPR046469">
    <property type="entry name" value="SAM_HAT_N"/>
</dbReference>
<dbReference type="Gene3D" id="2.40.30.90">
    <property type="entry name" value="Bacterial fluorinating enzyme like"/>
    <property type="match status" value="1"/>
</dbReference>
<evidence type="ECO:0000313" key="5">
    <source>
        <dbReference type="EMBL" id="RLJ71424.1"/>
    </source>
</evidence>
<feature type="domain" description="S-adenosyl-l-methionine hydroxide adenosyltransferase N-terminal" evidence="3">
    <location>
        <begin position="2"/>
        <end position="148"/>
    </location>
</feature>
<organism evidence="5 6">
    <name type="scientific">Hydrogenivirga caldilitoris</name>
    <dbReference type="NCBI Taxonomy" id="246264"/>
    <lineage>
        <taxon>Bacteria</taxon>
        <taxon>Pseudomonadati</taxon>
        <taxon>Aquificota</taxon>
        <taxon>Aquificia</taxon>
        <taxon>Aquificales</taxon>
        <taxon>Aquificaceae</taxon>
        <taxon>Hydrogenivirga</taxon>
    </lineage>
</organism>
<feature type="domain" description="S-adenosyl-l-methionine hydroxide adenosyltransferase C-terminal" evidence="4">
    <location>
        <begin position="171"/>
        <end position="247"/>
    </location>
</feature>
<accession>A0A497XSZ7</accession>
<dbReference type="RefSeq" id="WP_211322890.1">
    <property type="nucleotide sequence ID" value="NZ_RCCJ01000001.1"/>
</dbReference>
<keyword evidence="6" id="KW-1185">Reference proteome</keyword>
<dbReference type="PANTHER" id="PTHR35092">
    <property type="entry name" value="CHLORINASE MJ1651"/>
    <property type="match status" value="1"/>
</dbReference>
<dbReference type="PANTHER" id="PTHR35092:SF1">
    <property type="entry name" value="CHLORINASE MJ1651"/>
    <property type="match status" value="1"/>
</dbReference>
<sequence length="251" mass="27872">MIALLTDFGTRDGFVGAMKGVILSINPGVQIVDISHEVEPFNILEGALLLKAHYRYFPKGTVFVAVVDPGVGSERKPVALKVGEYFFVGPDNGVFDLVVRELEGPPSAVVLENEKYQLPRVNNTFHGRDIFAPAAAYISKGTPLEEFGRRIDYELKLSFPEVKREENTLRGEIIHFDRFGNAVTNIPCGSYSHGEFRGENLKVVPFFQAGESEKLNLICGSFGLMELFTPMGNAREKFGLRLGEEVKVWLS</sequence>
<keyword evidence="1" id="KW-0949">S-adenosyl-L-methionine</keyword>